<dbReference type="FunFam" id="1.20.1060.10:FF:000001">
    <property type="entry name" value="DNA polymerase I"/>
    <property type="match status" value="1"/>
</dbReference>
<comment type="catalytic activity">
    <reaction evidence="14 16">
        <text>DNA(n) + a 2'-deoxyribonucleoside 5'-triphosphate = DNA(n+1) + diphosphate</text>
        <dbReference type="Rhea" id="RHEA:22508"/>
        <dbReference type="Rhea" id="RHEA-COMP:17339"/>
        <dbReference type="Rhea" id="RHEA-COMP:17340"/>
        <dbReference type="ChEBI" id="CHEBI:33019"/>
        <dbReference type="ChEBI" id="CHEBI:61560"/>
        <dbReference type="ChEBI" id="CHEBI:173112"/>
        <dbReference type="EC" id="2.7.7.7"/>
    </reaction>
</comment>
<evidence type="ECO:0000256" key="1">
    <source>
        <dbReference type="ARBA" id="ARBA00007705"/>
    </source>
</evidence>
<keyword evidence="5 16" id="KW-0548">Nucleotidyltransferase</keyword>
<dbReference type="PROSITE" id="PS00447">
    <property type="entry name" value="DNA_POLYMERASE_A"/>
    <property type="match status" value="1"/>
</dbReference>
<dbReference type="RefSeq" id="WP_249279449.1">
    <property type="nucleotide sequence ID" value="NZ_JACRSS010000001.1"/>
</dbReference>
<dbReference type="PANTHER" id="PTHR10133">
    <property type="entry name" value="DNA POLYMERASE I"/>
    <property type="match status" value="1"/>
</dbReference>
<dbReference type="Pfam" id="PF02739">
    <property type="entry name" value="5_3_exonuc_N"/>
    <property type="match status" value="1"/>
</dbReference>
<dbReference type="Pfam" id="PF00476">
    <property type="entry name" value="DNA_pol_A"/>
    <property type="match status" value="1"/>
</dbReference>
<evidence type="ECO:0000256" key="6">
    <source>
        <dbReference type="ARBA" id="ARBA00022705"/>
    </source>
</evidence>
<dbReference type="SMART" id="SM00279">
    <property type="entry name" value="HhH2"/>
    <property type="match status" value="1"/>
</dbReference>
<dbReference type="GO" id="GO:0003887">
    <property type="term" value="F:DNA-directed DNA polymerase activity"/>
    <property type="evidence" value="ECO:0007669"/>
    <property type="project" value="UniProtKB-UniRule"/>
</dbReference>
<keyword evidence="8 16" id="KW-0227">DNA damage</keyword>
<dbReference type="Gene3D" id="3.30.420.10">
    <property type="entry name" value="Ribonuclease H-like superfamily/Ribonuclease H"/>
    <property type="match status" value="2"/>
</dbReference>
<dbReference type="FunFam" id="1.10.150.20:FF:000003">
    <property type="entry name" value="DNA polymerase I"/>
    <property type="match status" value="1"/>
</dbReference>
<evidence type="ECO:0000259" key="18">
    <source>
        <dbReference type="SMART" id="SM00482"/>
    </source>
</evidence>
<evidence type="ECO:0000313" key="19">
    <source>
        <dbReference type="EMBL" id="MBC8537547.1"/>
    </source>
</evidence>
<evidence type="ECO:0000256" key="9">
    <source>
        <dbReference type="ARBA" id="ARBA00022801"/>
    </source>
</evidence>
<evidence type="ECO:0000256" key="8">
    <source>
        <dbReference type="ARBA" id="ARBA00022763"/>
    </source>
</evidence>
<dbReference type="GO" id="GO:0006302">
    <property type="term" value="P:double-strand break repair"/>
    <property type="evidence" value="ECO:0007669"/>
    <property type="project" value="TreeGrafter"/>
</dbReference>
<dbReference type="GO" id="GO:0006261">
    <property type="term" value="P:DNA-templated DNA replication"/>
    <property type="evidence" value="ECO:0007669"/>
    <property type="project" value="UniProtKB-UniRule"/>
</dbReference>
<evidence type="ECO:0000256" key="16">
    <source>
        <dbReference type="RuleBase" id="RU004460"/>
    </source>
</evidence>
<dbReference type="GO" id="GO:0008408">
    <property type="term" value="F:3'-5' exonuclease activity"/>
    <property type="evidence" value="ECO:0007669"/>
    <property type="project" value="InterPro"/>
</dbReference>
<dbReference type="EMBL" id="JACRSS010000001">
    <property type="protein sequence ID" value="MBC8537547.1"/>
    <property type="molecule type" value="Genomic_DNA"/>
</dbReference>
<evidence type="ECO:0000256" key="5">
    <source>
        <dbReference type="ARBA" id="ARBA00022695"/>
    </source>
</evidence>
<organism evidence="19 20">
    <name type="scientific">Guopingia tenuis</name>
    <dbReference type="NCBI Taxonomy" id="2763656"/>
    <lineage>
        <taxon>Bacteria</taxon>
        <taxon>Bacillati</taxon>
        <taxon>Bacillota</taxon>
        <taxon>Clostridia</taxon>
        <taxon>Christensenellales</taxon>
        <taxon>Christensenellaceae</taxon>
        <taxon>Guopingia</taxon>
    </lineage>
</organism>
<evidence type="ECO:0000256" key="3">
    <source>
        <dbReference type="ARBA" id="ARBA00020311"/>
    </source>
</evidence>
<dbReference type="SUPFAM" id="SSF56672">
    <property type="entry name" value="DNA/RNA polymerases"/>
    <property type="match status" value="1"/>
</dbReference>
<dbReference type="GO" id="GO:0008409">
    <property type="term" value="F:5'-3' exonuclease activity"/>
    <property type="evidence" value="ECO:0007669"/>
    <property type="project" value="InterPro"/>
</dbReference>
<dbReference type="AlphaFoldDB" id="A0A926DGU6"/>
<comment type="similarity">
    <text evidence="1 16">Belongs to the DNA polymerase type-A family.</text>
</comment>
<gene>
    <name evidence="16 19" type="primary">polA</name>
    <name evidence="19" type="ORF">H8693_01200</name>
</gene>
<dbReference type="InterPro" id="IPR020045">
    <property type="entry name" value="DNA_polI_H3TH"/>
</dbReference>
<evidence type="ECO:0000256" key="10">
    <source>
        <dbReference type="ARBA" id="ARBA00022839"/>
    </source>
</evidence>
<comment type="caution">
    <text evidence="19">The sequence shown here is derived from an EMBL/GenBank/DDBJ whole genome shotgun (WGS) entry which is preliminary data.</text>
</comment>
<dbReference type="CDD" id="cd09859">
    <property type="entry name" value="PIN_53EXO"/>
    <property type="match status" value="1"/>
</dbReference>
<keyword evidence="7" id="KW-0540">Nuclease</keyword>
<dbReference type="PANTHER" id="PTHR10133:SF27">
    <property type="entry name" value="DNA POLYMERASE NU"/>
    <property type="match status" value="1"/>
</dbReference>
<dbReference type="InterPro" id="IPR019760">
    <property type="entry name" value="DNA-dir_DNA_pol_A_CS"/>
</dbReference>
<evidence type="ECO:0000256" key="2">
    <source>
        <dbReference type="ARBA" id="ARBA00012417"/>
    </source>
</evidence>
<dbReference type="SUPFAM" id="SSF53098">
    <property type="entry name" value="Ribonuclease H-like"/>
    <property type="match status" value="1"/>
</dbReference>
<dbReference type="CDD" id="cd09898">
    <property type="entry name" value="H3TH_53EXO"/>
    <property type="match status" value="1"/>
</dbReference>
<dbReference type="Gene3D" id="1.10.150.20">
    <property type="entry name" value="5' to 3' exonuclease, C-terminal subdomain"/>
    <property type="match status" value="2"/>
</dbReference>
<evidence type="ECO:0000256" key="4">
    <source>
        <dbReference type="ARBA" id="ARBA00022679"/>
    </source>
</evidence>
<keyword evidence="12 16" id="KW-0238">DNA-binding</keyword>
<dbReference type="InterPro" id="IPR002421">
    <property type="entry name" value="5-3_exonuclease"/>
</dbReference>
<dbReference type="InterPro" id="IPR029060">
    <property type="entry name" value="PIN-like_dom_sf"/>
</dbReference>
<evidence type="ECO:0000256" key="15">
    <source>
        <dbReference type="NCBIfam" id="TIGR00593"/>
    </source>
</evidence>
<dbReference type="InterPro" id="IPR043502">
    <property type="entry name" value="DNA/RNA_pol_sf"/>
</dbReference>
<dbReference type="InterPro" id="IPR036279">
    <property type="entry name" value="5-3_exonuclease_C_sf"/>
</dbReference>
<dbReference type="SMART" id="SM00475">
    <property type="entry name" value="53EXOc"/>
    <property type="match status" value="1"/>
</dbReference>
<dbReference type="InterPro" id="IPR020046">
    <property type="entry name" value="5-3_exonucl_a-hlix_arch_N"/>
</dbReference>
<dbReference type="Pfam" id="PF01612">
    <property type="entry name" value="DNA_pol_A_exo1"/>
    <property type="match status" value="1"/>
</dbReference>
<dbReference type="Gene3D" id="3.30.70.370">
    <property type="match status" value="1"/>
</dbReference>
<evidence type="ECO:0000256" key="12">
    <source>
        <dbReference type="ARBA" id="ARBA00023125"/>
    </source>
</evidence>
<protein>
    <recommendedName>
        <fullName evidence="3 15">DNA polymerase I</fullName>
        <ecNumber evidence="2 15">2.7.7.7</ecNumber>
    </recommendedName>
</protein>
<dbReference type="GO" id="GO:0003677">
    <property type="term" value="F:DNA binding"/>
    <property type="evidence" value="ECO:0007669"/>
    <property type="project" value="UniProtKB-UniRule"/>
</dbReference>
<dbReference type="Gene3D" id="1.20.1060.10">
    <property type="entry name" value="Taq DNA Polymerase, Chain T, domain 4"/>
    <property type="match status" value="1"/>
</dbReference>
<dbReference type="Pfam" id="PF01367">
    <property type="entry name" value="5_3_exonuc"/>
    <property type="match status" value="1"/>
</dbReference>
<dbReference type="NCBIfam" id="TIGR00593">
    <property type="entry name" value="pola"/>
    <property type="match status" value="1"/>
</dbReference>
<reference evidence="19" key="1">
    <citation type="submission" date="2020-08" db="EMBL/GenBank/DDBJ databases">
        <title>Genome public.</title>
        <authorList>
            <person name="Liu C."/>
            <person name="Sun Q."/>
        </authorList>
    </citation>
    <scope>NUCLEOTIDE SEQUENCE</scope>
    <source>
        <strain evidence="19">NSJ-63</strain>
    </source>
</reference>
<name>A0A926DGU6_9FIRM</name>
<dbReference type="FunFam" id="3.40.50.1010:FF:000001">
    <property type="entry name" value="DNA polymerase I"/>
    <property type="match status" value="1"/>
</dbReference>
<dbReference type="SUPFAM" id="SSF47807">
    <property type="entry name" value="5' to 3' exonuclease, C-terminal subdomain"/>
    <property type="match status" value="1"/>
</dbReference>
<accession>A0A926DGU6</accession>
<dbReference type="InterPro" id="IPR002562">
    <property type="entry name" value="3'-5'_exonuclease_dom"/>
</dbReference>
<feature type="domain" description="DNA-directed DNA polymerase family A palm" evidence="18">
    <location>
        <begin position="609"/>
        <end position="816"/>
    </location>
</feature>
<evidence type="ECO:0000256" key="13">
    <source>
        <dbReference type="ARBA" id="ARBA00023204"/>
    </source>
</evidence>
<dbReference type="InterPro" id="IPR012337">
    <property type="entry name" value="RNaseH-like_sf"/>
</dbReference>
<evidence type="ECO:0000256" key="14">
    <source>
        <dbReference type="ARBA" id="ARBA00049244"/>
    </source>
</evidence>
<dbReference type="InterPro" id="IPR002298">
    <property type="entry name" value="DNA_polymerase_A"/>
</dbReference>
<keyword evidence="9" id="KW-0378">Hydrolase</keyword>
<comment type="subunit">
    <text evidence="16">Single-chain monomer with multiple functions.</text>
</comment>
<dbReference type="Proteomes" id="UP000617951">
    <property type="component" value="Unassembled WGS sequence"/>
</dbReference>
<sequence length="852" mass="96307">MGNTMIVIDGNSLIHRAFYALPPMKKRDGAPTNAVYGFMTMLFGLVDSYQPQYMAVAFDRREKTFRHQMFEEYKAGRRKTPDELIAQFPILKHTLDTLGIARLELAGYEADDILGTLSHQYAGEDMEVYLVTGDRDAFQLVTDHARVLMTRKGVSDLEVFDEAHMQEVYSLRPGQIVDLKSLMGDSSDNIPGVPGVGEKTAVKLLSQFGTLDSLYSHLDELPKNKLHEKLELNRELAYLSQKLARIDQNIPLNTKLSELAFAGLQDDSLRQALEELEFTSLLKRRSLEREKTAAVEEETLDDIQKLKKKAEEWEEASMIALHYDGEKLSLSLQRDREFIVPITLSLLGGGISPEDVFSCLKPLLESKKAAKIMHDAKAFLHDCAKFDISPQNIAFDTMVAAYVLNPTRRNFSLEKLKEYYGADGSAAAVMAIYEQQRKQIDELQLGRIFYDIEMPLIGVLFDMEQEGFTVNLQTLEELSARYAEDIARITSEIYALAGTSDFNIASTKHLGVILFEKLGLPVIKKTKTGYSTDIEVLEKLHDQHPIIEKIIEYRQLTKLKSTYIDGLMQTIRSADQKVHTTFNQVATATGRISSTEPNLQNIPIRSALSAEIRNVFIPSKPENYIVSADYSQIELRVLAHISGDAHMCDAFLHDEDIHTRTAAEVFDVPPSEVTAEMRSSAKAVNFGIVYGISDFGLARNLGIPRYKAAEYIKKYLEEFDGVRTYMHTIVEQAKQDGYVRTLWGRIRYIDELSSSNYNTRSFGERAALNTPIQGTAADIIKYAMIEVPRRFREKNLQSKLILQVHDELIVDAEPEELEQVKKILVDTMQNACKMKVTLKVNVSEGKTWAEAK</sequence>
<dbReference type="InterPro" id="IPR001098">
    <property type="entry name" value="DNA-dir_DNA_pol_A_palm_dom"/>
</dbReference>
<keyword evidence="4 16" id="KW-0808">Transferase</keyword>
<evidence type="ECO:0000256" key="11">
    <source>
        <dbReference type="ARBA" id="ARBA00022932"/>
    </source>
</evidence>
<dbReference type="FunFam" id="1.10.150.20:FF:000002">
    <property type="entry name" value="DNA polymerase I"/>
    <property type="match status" value="1"/>
</dbReference>
<dbReference type="InterPro" id="IPR018320">
    <property type="entry name" value="DNA_polymerase_1"/>
</dbReference>
<dbReference type="CDD" id="cd06140">
    <property type="entry name" value="DNA_polA_I_Bacillus_like_exo"/>
    <property type="match status" value="1"/>
</dbReference>
<dbReference type="Gene3D" id="3.40.50.1010">
    <property type="entry name" value="5'-nuclease"/>
    <property type="match status" value="1"/>
</dbReference>
<keyword evidence="13 16" id="KW-0234">DNA repair</keyword>
<dbReference type="InterPro" id="IPR036397">
    <property type="entry name" value="RNaseH_sf"/>
</dbReference>
<dbReference type="EC" id="2.7.7.7" evidence="2 15"/>
<dbReference type="PRINTS" id="PR00868">
    <property type="entry name" value="DNAPOLI"/>
</dbReference>
<keyword evidence="11 16" id="KW-0239">DNA-directed DNA polymerase</keyword>
<dbReference type="CDD" id="cd08637">
    <property type="entry name" value="DNA_pol_A_pol_I_C"/>
    <property type="match status" value="1"/>
</dbReference>
<evidence type="ECO:0000313" key="20">
    <source>
        <dbReference type="Proteomes" id="UP000617951"/>
    </source>
</evidence>
<keyword evidence="6 16" id="KW-0235">DNA replication</keyword>
<dbReference type="SUPFAM" id="SSF88723">
    <property type="entry name" value="PIN domain-like"/>
    <property type="match status" value="1"/>
</dbReference>
<evidence type="ECO:0000259" key="17">
    <source>
        <dbReference type="SMART" id="SM00475"/>
    </source>
</evidence>
<keyword evidence="10" id="KW-0269">Exonuclease</keyword>
<dbReference type="SMART" id="SM00482">
    <property type="entry name" value="POLAc"/>
    <property type="match status" value="1"/>
</dbReference>
<keyword evidence="20" id="KW-1185">Reference proteome</keyword>
<proteinExistence type="inferred from homology"/>
<dbReference type="InterPro" id="IPR008918">
    <property type="entry name" value="HhH2"/>
</dbReference>
<feature type="domain" description="5'-3' exonuclease" evidence="17">
    <location>
        <begin position="2"/>
        <end position="262"/>
    </location>
</feature>
<evidence type="ECO:0000256" key="7">
    <source>
        <dbReference type="ARBA" id="ARBA00022722"/>
    </source>
</evidence>